<protein>
    <submittedName>
        <fullName evidence="1">Uncharacterized protein</fullName>
    </submittedName>
</protein>
<comment type="caution">
    <text evidence="1">The sequence shown here is derived from an EMBL/GenBank/DDBJ whole genome shotgun (WGS) entry which is preliminary data.</text>
</comment>
<accession>A0A8S1M5V5</accession>
<sequence>MEAFVILRNIIKPEYLNYYKDWIFIASQKEARGLQLIGAIYKYKGRKLFRAKPLTVQLQELTDQQELNFKKLKKCIEKIKHLQLMVLNLDIYTTIKTSEQCVQIQKMF</sequence>
<keyword evidence="2" id="KW-1185">Reference proteome</keyword>
<evidence type="ECO:0000313" key="2">
    <source>
        <dbReference type="Proteomes" id="UP000692954"/>
    </source>
</evidence>
<name>A0A8S1M5V5_9CILI</name>
<proteinExistence type="predicted"/>
<dbReference type="EMBL" id="CAJJDN010000030">
    <property type="protein sequence ID" value="CAD8073303.1"/>
    <property type="molecule type" value="Genomic_DNA"/>
</dbReference>
<evidence type="ECO:0000313" key="1">
    <source>
        <dbReference type="EMBL" id="CAD8073303.1"/>
    </source>
</evidence>
<reference evidence="1" key="1">
    <citation type="submission" date="2021-01" db="EMBL/GenBank/DDBJ databases">
        <authorList>
            <consortium name="Genoscope - CEA"/>
            <person name="William W."/>
        </authorList>
    </citation>
    <scope>NUCLEOTIDE SEQUENCE</scope>
</reference>
<gene>
    <name evidence="1" type="ORF">PSON_ATCC_30995.1.T0300231</name>
</gene>
<dbReference type="OrthoDB" id="305484at2759"/>
<dbReference type="AlphaFoldDB" id="A0A8S1M5V5"/>
<dbReference type="Proteomes" id="UP000692954">
    <property type="component" value="Unassembled WGS sequence"/>
</dbReference>
<organism evidence="1 2">
    <name type="scientific">Paramecium sonneborni</name>
    <dbReference type="NCBI Taxonomy" id="65129"/>
    <lineage>
        <taxon>Eukaryota</taxon>
        <taxon>Sar</taxon>
        <taxon>Alveolata</taxon>
        <taxon>Ciliophora</taxon>
        <taxon>Intramacronucleata</taxon>
        <taxon>Oligohymenophorea</taxon>
        <taxon>Peniculida</taxon>
        <taxon>Parameciidae</taxon>
        <taxon>Paramecium</taxon>
    </lineage>
</organism>